<dbReference type="InterPro" id="IPR032834">
    <property type="entry name" value="NatK-like_C"/>
</dbReference>
<evidence type="ECO:0000313" key="4">
    <source>
        <dbReference type="EMBL" id="ALS37571.1"/>
    </source>
</evidence>
<feature type="transmembrane region" description="Helical" evidence="2">
    <location>
        <begin position="154"/>
        <end position="172"/>
    </location>
</feature>
<protein>
    <submittedName>
        <fullName evidence="4">Histidine kinase</fullName>
    </submittedName>
</protein>
<dbReference type="Proteomes" id="UP000067523">
    <property type="component" value="Chromosome"/>
</dbReference>
<keyword evidence="4" id="KW-0808">Transferase</keyword>
<dbReference type="GO" id="GO:0042802">
    <property type="term" value="F:identical protein binding"/>
    <property type="evidence" value="ECO:0007669"/>
    <property type="project" value="TreeGrafter"/>
</dbReference>
<dbReference type="AlphaFoldDB" id="A0A0U2MXM3"/>
<evidence type="ECO:0000256" key="2">
    <source>
        <dbReference type="SAM" id="Phobius"/>
    </source>
</evidence>
<feature type="transmembrane region" description="Helical" evidence="2">
    <location>
        <begin position="83"/>
        <end position="103"/>
    </location>
</feature>
<keyword evidence="4" id="KW-0418">Kinase</keyword>
<feature type="transmembrane region" description="Helical" evidence="2">
    <location>
        <begin position="178"/>
        <end position="198"/>
    </location>
</feature>
<feature type="coiled-coil region" evidence="1">
    <location>
        <begin position="198"/>
        <end position="240"/>
    </location>
</feature>
<keyword evidence="5" id="KW-1185">Reference proteome</keyword>
<dbReference type="STRING" id="118060.ATZ35_10525"/>
<dbReference type="PANTHER" id="PTHR40448:SF1">
    <property type="entry name" value="TWO-COMPONENT SENSOR HISTIDINE KINASE"/>
    <property type="match status" value="1"/>
</dbReference>
<dbReference type="PANTHER" id="PTHR40448">
    <property type="entry name" value="TWO-COMPONENT SENSOR HISTIDINE KINASE"/>
    <property type="match status" value="1"/>
</dbReference>
<sequence length="430" mass="50709">MININTKAYILRMIVDLFYLYGLLFYINKNDYTKKKLAIIFIFLPITFIFQLFSGLADMIPILSSYFLLKRNGKFNHILLNKLTLCMLINDVSSIVSSIIMYFGFSHGGIKGYTYIFIQLILKLFLLSLFIMLYKKLHVNSVIEHYSSELTSVLMIYLFAVSLLVSYAAHYYEAFDQFIMGVTGFIIVQTIFVILFFIRITLRQKEKYEQQLEKQELINLKNYTDQLEQNQEQLSKFKHDYKNILLSLKEASANSENQVFFEQVQELENYSNHYISTSDLNYGHCQNIKNMYLKSLIISKFHEAKKQQVYFKFECYEVVEKIPMPIFDCIRVLGIVLDNAIEATSENEERTISFMIHQDNYQLEFYIENSFQDLDIPLNSLLKKGFTTKGNHQGLGLSTIKDINKKNKNMFVQYQKDQYKFSTQIILIWE</sequence>
<dbReference type="Gene3D" id="3.30.565.10">
    <property type="entry name" value="Histidine kinase-like ATPase, C-terminal domain"/>
    <property type="match status" value="1"/>
</dbReference>
<keyword evidence="1" id="KW-0175">Coiled coil</keyword>
<accession>A0A0U2MXM3</accession>
<dbReference type="SUPFAM" id="SSF55874">
    <property type="entry name" value="ATPase domain of HSP90 chaperone/DNA topoisomerase II/histidine kinase"/>
    <property type="match status" value="1"/>
</dbReference>
<keyword evidence="2" id="KW-0812">Transmembrane</keyword>
<name>A0A0U2MXM3_9ENTE</name>
<evidence type="ECO:0000259" key="3">
    <source>
        <dbReference type="Pfam" id="PF14501"/>
    </source>
</evidence>
<reference evidence="5" key="1">
    <citation type="submission" date="2015-12" db="EMBL/GenBank/DDBJ databases">
        <authorList>
            <person name="Lauer A."/>
            <person name="Humrighouse B."/>
            <person name="Loparev V."/>
            <person name="Shewmaker P.L."/>
            <person name="Whitney A.M."/>
            <person name="McLaughlin R.W."/>
        </authorList>
    </citation>
    <scope>NUCLEOTIDE SEQUENCE [LARGE SCALE GENOMIC DNA]</scope>
    <source>
        <strain evidence="5">LMG 26678</strain>
    </source>
</reference>
<dbReference type="Pfam" id="PF14501">
    <property type="entry name" value="HATPase_c_5"/>
    <property type="match status" value="1"/>
</dbReference>
<feature type="transmembrane region" description="Helical" evidence="2">
    <location>
        <begin position="9"/>
        <end position="27"/>
    </location>
</feature>
<proteinExistence type="predicted"/>
<feature type="domain" description="Sensor histidine kinase NatK-like C-terminal" evidence="3">
    <location>
        <begin position="325"/>
        <end position="427"/>
    </location>
</feature>
<dbReference type="EMBL" id="CP013655">
    <property type="protein sequence ID" value="ALS37571.1"/>
    <property type="molecule type" value="Genomic_DNA"/>
</dbReference>
<feature type="transmembrane region" description="Helical" evidence="2">
    <location>
        <begin position="39"/>
        <end position="63"/>
    </location>
</feature>
<evidence type="ECO:0000313" key="5">
    <source>
        <dbReference type="Proteomes" id="UP000067523"/>
    </source>
</evidence>
<keyword evidence="2" id="KW-0472">Membrane</keyword>
<feature type="transmembrane region" description="Helical" evidence="2">
    <location>
        <begin position="115"/>
        <end position="134"/>
    </location>
</feature>
<dbReference type="GO" id="GO:0016301">
    <property type="term" value="F:kinase activity"/>
    <property type="evidence" value="ECO:0007669"/>
    <property type="project" value="UniProtKB-KW"/>
</dbReference>
<evidence type="ECO:0000256" key="1">
    <source>
        <dbReference type="SAM" id="Coils"/>
    </source>
</evidence>
<keyword evidence="2" id="KW-1133">Transmembrane helix</keyword>
<dbReference type="KEGG" id="erx:ATZ35_10525"/>
<dbReference type="RefSeq" id="WP_069639537.1">
    <property type="nucleotide sequence ID" value="NZ_CP013655.1"/>
</dbReference>
<dbReference type="InterPro" id="IPR036890">
    <property type="entry name" value="HATPase_C_sf"/>
</dbReference>
<organism evidence="4 5">
    <name type="scientific">Enterococcus rotai</name>
    <dbReference type="NCBI Taxonomy" id="118060"/>
    <lineage>
        <taxon>Bacteria</taxon>
        <taxon>Bacillati</taxon>
        <taxon>Bacillota</taxon>
        <taxon>Bacilli</taxon>
        <taxon>Lactobacillales</taxon>
        <taxon>Enterococcaceae</taxon>
        <taxon>Enterococcus</taxon>
    </lineage>
</organism>
<gene>
    <name evidence="4" type="ORF">ATZ35_10525</name>
</gene>